<dbReference type="Pfam" id="PF11308">
    <property type="entry name" value="Glyco_hydro_129"/>
    <property type="match status" value="1"/>
</dbReference>
<proteinExistence type="predicted"/>
<name>A0ABC9IK41_SERMA</name>
<dbReference type="AlphaFoldDB" id="A0ABC9IK41"/>
<dbReference type="Proteomes" id="UP000018979">
    <property type="component" value="Chromosome I"/>
</dbReference>
<accession>A0ABC9IK41</accession>
<reference evidence="1 2" key="3">
    <citation type="journal article" date="2014" name="Genome Biol. Evol.">
        <title>Genome evolution and plasticity of Serratia marcescens, an important multidrug-resistant nosocomial pathogen.</title>
        <authorList>
            <person name="Iguchi A."/>
            <person name="Nagaya Y."/>
            <person name="Pradel E."/>
            <person name="Ooka T."/>
            <person name="Ogura Y."/>
            <person name="Katsura K."/>
            <person name="Kurokawa K."/>
            <person name="Oshima K."/>
            <person name="Hattori M."/>
            <person name="Parkhill J."/>
            <person name="Sebaihia M."/>
            <person name="Coulthurst S.J."/>
            <person name="Gotoh N."/>
            <person name="Thomson N.R."/>
            <person name="Ewbank J.J."/>
            <person name="Hayashi T."/>
        </authorList>
    </citation>
    <scope>NUCLEOTIDE SEQUENCE [LARGE SCALE GENOMIC DNA]</scope>
    <source>
        <strain evidence="1 2">Db11</strain>
    </source>
</reference>
<organism evidence="1 2">
    <name type="scientific">Serratia marcescens subsp. marcescens Db11</name>
    <dbReference type="NCBI Taxonomy" id="273526"/>
    <lineage>
        <taxon>Bacteria</taxon>
        <taxon>Pseudomonadati</taxon>
        <taxon>Pseudomonadota</taxon>
        <taxon>Gammaproteobacteria</taxon>
        <taxon>Enterobacterales</taxon>
        <taxon>Yersiniaceae</taxon>
        <taxon>Serratia</taxon>
    </lineage>
</organism>
<dbReference type="InterPro" id="IPR021459">
    <property type="entry name" value="GH101-related"/>
</dbReference>
<evidence type="ECO:0000313" key="1">
    <source>
        <dbReference type="EMBL" id="CDG12897.1"/>
    </source>
</evidence>
<dbReference type="EMBL" id="HG326223">
    <property type="protein sequence ID" value="CDG12897.1"/>
    <property type="molecule type" value="Genomic_DNA"/>
</dbReference>
<protein>
    <submittedName>
        <fullName evidence="1">Uncharacterized protein</fullName>
    </submittedName>
</protein>
<reference evidence="1 2" key="1">
    <citation type="submission" date="2013-06" db="EMBL/GenBank/DDBJ databases">
        <authorList>
            <person name="Aslett M."/>
        </authorList>
    </citation>
    <scope>NUCLEOTIDE SEQUENCE [LARGE SCALE GENOMIC DNA]</scope>
    <source>
        <strain evidence="1 2">Db11</strain>
    </source>
</reference>
<dbReference type="KEGG" id="smac:SMDB11_2323"/>
<dbReference type="RefSeq" id="WP_235614446.1">
    <property type="nucleotide sequence ID" value="NZ_HG326223.1"/>
</dbReference>
<gene>
    <name evidence="1" type="ORF">SMDB11_2323</name>
</gene>
<sequence length="85" mass="9255">MPTLGADAAFRPLHQALWDKALLDFRWLDRDGWVQQTTFSDGSTLAANFTRSLSLSSRPTACAPNWPTAAHSTLRLSKVAGGGLR</sequence>
<evidence type="ECO:0000313" key="2">
    <source>
        <dbReference type="Proteomes" id="UP000018979"/>
    </source>
</evidence>
<reference evidence="2" key="2">
    <citation type="submission" date="2013-11" db="EMBL/GenBank/DDBJ databases">
        <title>Genome sequences of clinical and environmental isolates of Serratia marcescens.</title>
        <authorList>
            <person name="Iguchi A."/>
            <person name="Komatsu H."/>
            <person name="Nagaya Y."/>
            <person name="Ogura Y."/>
            <person name="Katsura K."/>
            <person name="Kurokawa K."/>
            <person name="Ooka T."/>
            <person name="Hattori M."/>
            <person name="Gotoh N."/>
            <person name="Thomson N."/>
            <person name="Hayashi T."/>
        </authorList>
    </citation>
    <scope>NUCLEOTIDE SEQUENCE [LARGE SCALE GENOMIC DNA]</scope>
    <source>
        <strain evidence="2">Db11</strain>
    </source>
</reference>